<dbReference type="RefSeq" id="WP_155986741.1">
    <property type="nucleotide sequence ID" value="NZ_JBBMFN010000070.1"/>
</dbReference>
<evidence type="ECO:0000313" key="2">
    <source>
        <dbReference type="Proteomes" id="UP001465426"/>
    </source>
</evidence>
<protein>
    <submittedName>
        <fullName evidence="1">Uncharacterized protein</fullName>
    </submittedName>
</protein>
<dbReference type="Proteomes" id="UP001465426">
    <property type="component" value="Unassembled WGS sequence"/>
</dbReference>
<accession>A0ABV1F3G1</accession>
<organism evidence="1 2">
    <name type="scientific">Niallia hominis</name>
    <dbReference type="NCBI Taxonomy" id="3133173"/>
    <lineage>
        <taxon>Bacteria</taxon>
        <taxon>Bacillati</taxon>
        <taxon>Bacillota</taxon>
        <taxon>Bacilli</taxon>
        <taxon>Bacillales</taxon>
        <taxon>Bacillaceae</taxon>
        <taxon>Niallia</taxon>
    </lineage>
</organism>
<reference evidence="1 2" key="1">
    <citation type="submission" date="2024-03" db="EMBL/GenBank/DDBJ databases">
        <title>Human intestinal bacterial collection.</title>
        <authorList>
            <person name="Pauvert C."/>
            <person name="Hitch T.C.A."/>
            <person name="Clavel T."/>
        </authorList>
    </citation>
    <scope>NUCLEOTIDE SEQUENCE [LARGE SCALE GENOMIC DNA]</scope>
    <source>
        <strain evidence="1 2">CLA-SR-H024</strain>
    </source>
</reference>
<sequence>MRDMRQSELGVTELGASKGAFVQGKDGKGKEIVMNSRNTETQALATSIHELAHIVPL</sequence>
<proteinExistence type="predicted"/>
<keyword evidence="2" id="KW-1185">Reference proteome</keyword>
<name>A0ABV1F3G1_9BACI</name>
<gene>
    <name evidence="1" type="ORF">WMO63_19870</name>
</gene>
<dbReference type="EMBL" id="JBBMFN010000070">
    <property type="protein sequence ID" value="MEQ2467922.1"/>
    <property type="molecule type" value="Genomic_DNA"/>
</dbReference>
<comment type="caution">
    <text evidence="1">The sequence shown here is derived from an EMBL/GenBank/DDBJ whole genome shotgun (WGS) entry which is preliminary data.</text>
</comment>
<evidence type="ECO:0000313" key="1">
    <source>
        <dbReference type="EMBL" id="MEQ2467922.1"/>
    </source>
</evidence>